<evidence type="ECO:0000313" key="1">
    <source>
        <dbReference type="EMBL" id="KAI5681092.1"/>
    </source>
</evidence>
<sequence length="893" mass="97344">MATTGLVDGGSWSSCDFSTNWRIAAGCLQRNIVFESSSEDSPVDAPSLDSSNDTSTHVVLKPQSADSGPCEIKIRFSQKYEIRQIYVRSTARVYEVYYLQSWKSDSRYLCTARCSIAERDEQVLQAFDTEESAESTGNSSLELKEDKLSVEGNTGSSDDDWVEVKVLDSSLQHRINSLSNQKSSIRGRDIQDFYEATAEISDLDPCTSVTLRFLSLQNKSCVFVDEVYVFADPVSAIEHEDQSQDVKGSAGSSLMAMLVPTLLRLSKSGMNQIQGQQASSDLRKSNEIESQSKATDLTDITNHQGEKGSDYQVHLNLKSVGGFMTGQAGSQLCNQILDGGKSEDSIEKKDRKSEDTLGKNDSSYDHIEKVLKQLMSRVARVEEICLRIEENMLKPLNSMEMRIHQVEQQLERLVNNSRCSILPPCTRISAPSFSCTSNSSSVHDEGHDYQPCRAPETEEKEMTRGDLSSAPNGISRSANVPHLLPSLVVTAPDFSCEDDLDDNGLKPLNISPRESKKKSLIDDVLAASLSGFLTASTSHLSDFKKTPSCCNGTSEVIIDEVSSENVQAVARGVDVTNNINAKEPSRYTQVLTVMAPEFTSEENVGEELLNYEEVGCIAVLNCASKISPSSNNVTLKGTGNGCSTVTSDLPHMNSASLWSGQASTPSTVASAIFAESNSQISDDVLGSTFSESHVLERNNTCNTMVTNLDETEDSISIDVCQTILEFDQREPVTSLLPEQIGEFEQLPGDETDGCPISAGIVGGVTESAAAEVRTEILQNLSKSSGASLVDFGIPILDVKFNPYEDCRIQLPLESLLDDAINLNVEADPPDENVVKNTYTRETNLIDIYEEEETGDDALTSKSHVIGLGVSSVEENDVDDSYSTCKRDAVVSLI</sequence>
<name>A0ACC0C887_CATRO</name>
<dbReference type="EMBL" id="CM044701">
    <property type="protein sequence ID" value="KAI5681092.1"/>
    <property type="molecule type" value="Genomic_DNA"/>
</dbReference>
<protein>
    <submittedName>
        <fullName evidence="1">Uncharacterized protein</fullName>
    </submittedName>
</protein>
<accession>A0ACC0C887</accession>
<reference evidence="2" key="1">
    <citation type="journal article" date="2023" name="Nat. Plants">
        <title>Single-cell RNA sequencing provides a high-resolution roadmap for understanding the multicellular compartmentation of specialized metabolism.</title>
        <authorList>
            <person name="Sun S."/>
            <person name="Shen X."/>
            <person name="Li Y."/>
            <person name="Li Y."/>
            <person name="Wang S."/>
            <person name="Li R."/>
            <person name="Zhang H."/>
            <person name="Shen G."/>
            <person name="Guo B."/>
            <person name="Wei J."/>
            <person name="Xu J."/>
            <person name="St-Pierre B."/>
            <person name="Chen S."/>
            <person name="Sun C."/>
        </authorList>
    </citation>
    <scope>NUCLEOTIDE SEQUENCE [LARGE SCALE GENOMIC DNA]</scope>
</reference>
<comment type="caution">
    <text evidence="1">The sequence shown here is derived from an EMBL/GenBank/DDBJ whole genome shotgun (WGS) entry which is preliminary data.</text>
</comment>
<keyword evidence="2" id="KW-1185">Reference proteome</keyword>
<dbReference type="Proteomes" id="UP001060085">
    <property type="component" value="Linkage Group LG01"/>
</dbReference>
<organism evidence="1 2">
    <name type="scientific">Catharanthus roseus</name>
    <name type="common">Madagascar periwinkle</name>
    <name type="synonym">Vinca rosea</name>
    <dbReference type="NCBI Taxonomy" id="4058"/>
    <lineage>
        <taxon>Eukaryota</taxon>
        <taxon>Viridiplantae</taxon>
        <taxon>Streptophyta</taxon>
        <taxon>Embryophyta</taxon>
        <taxon>Tracheophyta</taxon>
        <taxon>Spermatophyta</taxon>
        <taxon>Magnoliopsida</taxon>
        <taxon>eudicotyledons</taxon>
        <taxon>Gunneridae</taxon>
        <taxon>Pentapetalae</taxon>
        <taxon>asterids</taxon>
        <taxon>lamiids</taxon>
        <taxon>Gentianales</taxon>
        <taxon>Apocynaceae</taxon>
        <taxon>Rauvolfioideae</taxon>
        <taxon>Vinceae</taxon>
        <taxon>Catharanthinae</taxon>
        <taxon>Catharanthus</taxon>
    </lineage>
</organism>
<gene>
    <name evidence="1" type="ORF">M9H77_02319</name>
</gene>
<proteinExistence type="predicted"/>
<evidence type="ECO:0000313" key="2">
    <source>
        <dbReference type="Proteomes" id="UP001060085"/>
    </source>
</evidence>